<keyword evidence="2" id="KW-1185">Reference proteome</keyword>
<reference evidence="1 2" key="1">
    <citation type="journal article" date="2018" name="J. Microbiol.">
        <title>Aestuariibaculum marinum sp. nov., a marine bacterium isolated from seawater in South Korea.</title>
        <authorList>
            <person name="Choi J."/>
            <person name="Lee D."/>
            <person name="Jang J.H."/>
            <person name="Cha S."/>
            <person name="Seo T."/>
        </authorList>
    </citation>
    <scope>NUCLEOTIDE SEQUENCE [LARGE SCALE GENOMIC DNA]</scope>
    <source>
        <strain evidence="1 2">IP7</strain>
    </source>
</reference>
<accession>A0A8J6Q5L4</accession>
<dbReference type="AlphaFoldDB" id="A0A8J6Q5L4"/>
<name>A0A8J6Q5L4_9FLAO</name>
<proteinExistence type="predicted"/>
<organism evidence="1 2">
    <name type="scientific">Aestuariibaculum marinum</name>
    <dbReference type="NCBI Taxonomy" id="2683592"/>
    <lineage>
        <taxon>Bacteria</taxon>
        <taxon>Pseudomonadati</taxon>
        <taxon>Bacteroidota</taxon>
        <taxon>Flavobacteriia</taxon>
        <taxon>Flavobacteriales</taxon>
        <taxon>Flavobacteriaceae</taxon>
    </lineage>
</organism>
<dbReference type="Proteomes" id="UP000621516">
    <property type="component" value="Unassembled WGS sequence"/>
</dbReference>
<sequence>MITLINKKSLPILLAIIWSFNTITAQQLENDFWKHVRFGGGVGLSFGNGFFSGTLAPSALYEFTSNFAMGVGLNGTYNRSKDFYKSTIFGGSLISLYSPINTIQMSAEFEELYVSRKYDNHLNFADDSYWYPALFLGAGYRNRNVTFGIRYDVLYDRNKSIYADPWAPFVRVYF</sequence>
<evidence type="ECO:0000313" key="2">
    <source>
        <dbReference type="Proteomes" id="UP000621516"/>
    </source>
</evidence>
<dbReference type="RefSeq" id="WP_188224082.1">
    <property type="nucleotide sequence ID" value="NZ_JACVXD010000007.1"/>
</dbReference>
<gene>
    <name evidence="1" type="ORF">ICJ85_12230</name>
</gene>
<comment type="caution">
    <text evidence="1">The sequence shown here is derived from an EMBL/GenBank/DDBJ whole genome shotgun (WGS) entry which is preliminary data.</text>
</comment>
<dbReference type="EMBL" id="JACVXD010000007">
    <property type="protein sequence ID" value="MBD0824784.1"/>
    <property type="molecule type" value="Genomic_DNA"/>
</dbReference>
<evidence type="ECO:0000313" key="1">
    <source>
        <dbReference type="EMBL" id="MBD0824784.1"/>
    </source>
</evidence>
<protein>
    <submittedName>
        <fullName evidence="1">Alpha-ketoglutarate decarboxylase</fullName>
    </submittedName>
</protein>